<dbReference type="PANTHER" id="PTHR36504">
    <property type="entry name" value="LIPOPOLYSACCHARIDE EXPORT SYSTEM PROTEIN LPTA"/>
    <property type="match status" value="1"/>
</dbReference>
<gene>
    <name evidence="4 6" type="primary">lptA</name>
    <name evidence="6" type="ORF">B9G39_05115</name>
</gene>
<dbReference type="PANTHER" id="PTHR36504:SF1">
    <property type="entry name" value="LIPOPOLYSACCHARIDE EXPORT SYSTEM PROTEIN LPTA"/>
    <property type="match status" value="1"/>
</dbReference>
<dbReference type="EMBL" id="NDXW01000001">
    <property type="protein sequence ID" value="RDH42880.1"/>
    <property type="molecule type" value="Genomic_DNA"/>
</dbReference>
<comment type="subcellular location">
    <subcellularLocation>
        <location evidence="4">Periplasm</location>
    </subcellularLocation>
</comment>
<dbReference type="Pfam" id="PF03968">
    <property type="entry name" value="LptD_N"/>
    <property type="match status" value="1"/>
</dbReference>
<keyword evidence="2" id="KW-0732">Signal</keyword>
<dbReference type="Proteomes" id="UP000257039">
    <property type="component" value="Unassembled WGS sequence"/>
</dbReference>
<dbReference type="GO" id="GO:0043165">
    <property type="term" value="P:Gram-negative-bacterium-type cell outer membrane assembly"/>
    <property type="evidence" value="ECO:0007669"/>
    <property type="project" value="UniProtKB-UniRule"/>
</dbReference>
<sequence length="185" mass="20759">MRNVWSCYPMLGEHMKCRINLFTIGLLFSLISQQTAWALPADREKPIHAKSDSANAEKDGVRILTGNVVITQGTIKITGHKVTIYTDKQGNINKVIALGSPAHYEEKPEPNKELIRAYGKQINYMIPQEKVEIIVNAKLFQEGNKFTGKRIDYNMKTQTVNAKGDSSKAGGKQRVEMILQPTKTK</sequence>
<reference evidence="6 7" key="1">
    <citation type="submission" date="2017-04" db="EMBL/GenBank/DDBJ databases">
        <title>Draft genome sequence of Zooshikella ganghwensis VG4 isolated from Red Sea sediments.</title>
        <authorList>
            <person name="Rehman Z."/>
            <person name="Alam I."/>
            <person name="Kamau A."/>
            <person name="Bajic V."/>
            <person name="Leiknes T."/>
        </authorList>
    </citation>
    <scope>NUCLEOTIDE SEQUENCE [LARGE SCALE GENOMIC DNA]</scope>
    <source>
        <strain evidence="6 7">VG4</strain>
    </source>
</reference>
<comment type="subunit">
    <text evidence="4">Component of the lipopolysaccharide transport and assembly complex.</text>
</comment>
<dbReference type="HAMAP" id="MF_01914">
    <property type="entry name" value="LPS_assembly_LptA"/>
    <property type="match status" value="1"/>
</dbReference>
<evidence type="ECO:0000256" key="1">
    <source>
        <dbReference type="ARBA" id="ARBA00022448"/>
    </source>
</evidence>
<evidence type="ECO:0000256" key="3">
    <source>
        <dbReference type="ARBA" id="ARBA00022764"/>
    </source>
</evidence>
<accession>A0A4P9VL81</accession>
<comment type="caution">
    <text evidence="6">The sequence shown here is derived from an EMBL/GenBank/DDBJ whole genome shotgun (WGS) entry which is preliminary data.</text>
</comment>
<name>A0A4P9VL81_9GAMM</name>
<evidence type="ECO:0000313" key="7">
    <source>
        <dbReference type="Proteomes" id="UP000257039"/>
    </source>
</evidence>
<protein>
    <recommendedName>
        <fullName evidence="4">Lipopolysaccharide export system protein LptA</fullName>
    </recommendedName>
</protein>
<dbReference type="GO" id="GO:0030288">
    <property type="term" value="C:outer membrane-bounded periplasmic space"/>
    <property type="evidence" value="ECO:0007669"/>
    <property type="project" value="TreeGrafter"/>
</dbReference>
<dbReference type="InterPro" id="IPR052037">
    <property type="entry name" value="LPS_export_LptA"/>
</dbReference>
<proteinExistence type="inferred from homology"/>
<dbReference type="InterPro" id="IPR005653">
    <property type="entry name" value="OstA-like_N"/>
</dbReference>
<organism evidence="6 7">
    <name type="scientific">Zooshikella ganghwensis</name>
    <dbReference type="NCBI Taxonomy" id="202772"/>
    <lineage>
        <taxon>Bacteria</taxon>
        <taxon>Pseudomonadati</taxon>
        <taxon>Pseudomonadota</taxon>
        <taxon>Gammaproteobacteria</taxon>
        <taxon>Oceanospirillales</taxon>
        <taxon>Zooshikellaceae</taxon>
        <taxon>Zooshikella</taxon>
    </lineage>
</organism>
<evidence type="ECO:0000259" key="5">
    <source>
        <dbReference type="Pfam" id="PF03968"/>
    </source>
</evidence>
<comment type="similarity">
    <text evidence="4">Belongs to the LptA family.</text>
</comment>
<dbReference type="GO" id="GO:0017089">
    <property type="term" value="F:glycolipid transfer activity"/>
    <property type="evidence" value="ECO:0007669"/>
    <property type="project" value="TreeGrafter"/>
</dbReference>
<dbReference type="GO" id="GO:0015920">
    <property type="term" value="P:lipopolysaccharide transport"/>
    <property type="evidence" value="ECO:0007669"/>
    <property type="project" value="UniProtKB-UniRule"/>
</dbReference>
<evidence type="ECO:0000256" key="2">
    <source>
        <dbReference type="ARBA" id="ARBA00022729"/>
    </source>
</evidence>
<dbReference type="NCBIfam" id="TIGR03002">
    <property type="entry name" value="outer_YhbN_LptA"/>
    <property type="match status" value="1"/>
</dbReference>
<keyword evidence="7" id="KW-1185">Reference proteome</keyword>
<evidence type="ECO:0000313" key="6">
    <source>
        <dbReference type="EMBL" id="RDH42880.1"/>
    </source>
</evidence>
<dbReference type="Gene3D" id="2.60.450.10">
    <property type="entry name" value="Lipopolysaccharide (LPS) transport protein A like domain"/>
    <property type="match status" value="1"/>
</dbReference>
<keyword evidence="1 4" id="KW-0813">Transport</keyword>
<feature type="domain" description="Organic solvent tolerance-like N-terminal" evidence="5">
    <location>
        <begin position="48"/>
        <end position="158"/>
    </location>
</feature>
<dbReference type="AlphaFoldDB" id="A0A4P9VL81"/>
<keyword evidence="3 4" id="KW-0574">Periplasm</keyword>
<comment type="function">
    <text evidence="4">Involved in the assembly of lipopolysaccharide (LPS). Required for the translocation of LPS from the inner membrane to the outer membrane. May form a bridge between the inner membrane and the outer membrane, via interactions with LptC and LptD, thereby facilitating LPS transfer across the periplasm.</text>
</comment>
<evidence type="ECO:0000256" key="4">
    <source>
        <dbReference type="HAMAP-Rule" id="MF_01914"/>
    </source>
</evidence>
<dbReference type="GO" id="GO:0001530">
    <property type="term" value="F:lipopolysaccharide binding"/>
    <property type="evidence" value="ECO:0007669"/>
    <property type="project" value="InterPro"/>
</dbReference>
<dbReference type="GO" id="GO:0009279">
    <property type="term" value="C:cell outer membrane"/>
    <property type="evidence" value="ECO:0007669"/>
    <property type="project" value="TreeGrafter"/>
</dbReference>
<dbReference type="InterPro" id="IPR014340">
    <property type="entry name" value="LptA"/>
</dbReference>